<sequence>MLIKCLLFDAARRRTPPARTGAEYRSTSYFSPIRRTPPDGTGAEYRIASYFSPRRRTTIDGTRPELKGSSPAGICTARISIYLDVYGIHGQYRTKDRVVNVLVSVDTTVSSLPRLPNENDVIHLQFALHVQHNYAAGNIRPQLVWDAAHRLSSSPLYEEYEIGLC</sequence>
<proteinExistence type="predicted"/>
<accession>A0AAV6U9L1</accession>
<reference evidence="1 2" key="1">
    <citation type="journal article" date="2022" name="Nat. Ecol. Evol.">
        <title>A masculinizing supergene underlies an exaggerated male reproductive morph in a spider.</title>
        <authorList>
            <person name="Hendrickx F."/>
            <person name="De Corte Z."/>
            <person name="Sonet G."/>
            <person name="Van Belleghem S.M."/>
            <person name="Kostlbacher S."/>
            <person name="Vangestel C."/>
        </authorList>
    </citation>
    <scope>NUCLEOTIDE SEQUENCE [LARGE SCALE GENOMIC DNA]</scope>
    <source>
        <strain evidence="1">W744_W776</strain>
    </source>
</reference>
<keyword evidence="2" id="KW-1185">Reference proteome</keyword>
<comment type="caution">
    <text evidence="1">The sequence shown here is derived from an EMBL/GenBank/DDBJ whole genome shotgun (WGS) entry which is preliminary data.</text>
</comment>
<dbReference type="AlphaFoldDB" id="A0AAV6U9L1"/>
<protein>
    <submittedName>
        <fullName evidence="1">Uncharacterized protein</fullName>
    </submittedName>
</protein>
<dbReference type="Proteomes" id="UP000827092">
    <property type="component" value="Unassembled WGS sequence"/>
</dbReference>
<evidence type="ECO:0000313" key="2">
    <source>
        <dbReference type="Proteomes" id="UP000827092"/>
    </source>
</evidence>
<gene>
    <name evidence="1" type="ORF">JTE90_024753</name>
</gene>
<dbReference type="EMBL" id="JAFNEN010000539">
    <property type="protein sequence ID" value="KAG8181005.1"/>
    <property type="molecule type" value="Genomic_DNA"/>
</dbReference>
<evidence type="ECO:0000313" key="1">
    <source>
        <dbReference type="EMBL" id="KAG8181005.1"/>
    </source>
</evidence>
<organism evidence="1 2">
    <name type="scientific">Oedothorax gibbosus</name>
    <dbReference type="NCBI Taxonomy" id="931172"/>
    <lineage>
        <taxon>Eukaryota</taxon>
        <taxon>Metazoa</taxon>
        <taxon>Ecdysozoa</taxon>
        <taxon>Arthropoda</taxon>
        <taxon>Chelicerata</taxon>
        <taxon>Arachnida</taxon>
        <taxon>Araneae</taxon>
        <taxon>Araneomorphae</taxon>
        <taxon>Entelegynae</taxon>
        <taxon>Araneoidea</taxon>
        <taxon>Linyphiidae</taxon>
        <taxon>Erigoninae</taxon>
        <taxon>Oedothorax</taxon>
    </lineage>
</organism>
<name>A0AAV6U9L1_9ARAC</name>